<keyword evidence="2" id="KW-1185">Reference proteome</keyword>
<evidence type="ECO:0000313" key="2">
    <source>
        <dbReference type="Proteomes" id="UP000192408"/>
    </source>
</evidence>
<dbReference type="EMBL" id="FWWV01000054">
    <property type="protein sequence ID" value="SMB88695.1"/>
    <property type="molecule type" value="Genomic_DNA"/>
</dbReference>
<gene>
    <name evidence="1" type="ORF">SAMN05660772_02854</name>
</gene>
<dbReference type="AlphaFoldDB" id="A0A1W1V607"/>
<dbReference type="SUPFAM" id="SSF48403">
    <property type="entry name" value="Ankyrin repeat"/>
    <property type="match status" value="1"/>
</dbReference>
<dbReference type="InterPro" id="IPR036770">
    <property type="entry name" value="Ankyrin_rpt-contain_sf"/>
</dbReference>
<protein>
    <recommendedName>
        <fullName evidence="3">Ankyrin repeat-containing protein</fullName>
    </recommendedName>
</protein>
<reference evidence="2" key="1">
    <citation type="submission" date="2017-04" db="EMBL/GenBank/DDBJ databases">
        <authorList>
            <person name="Varghese N."/>
            <person name="Submissions S."/>
        </authorList>
    </citation>
    <scope>NUCLEOTIDE SEQUENCE [LARGE SCALE GENOMIC DNA]</scope>
    <source>
        <strain evidence="2">DSM 23072</strain>
    </source>
</reference>
<name>A0A1W1V607_9PAST</name>
<dbReference type="STRING" id="1122938.SAMN05660772_02854"/>
<proteinExistence type="predicted"/>
<evidence type="ECO:0000313" key="1">
    <source>
        <dbReference type="EMBL" id="SMB88695.1"/>
    </source>
</evidence>
<dbReference type="Gene3D" id="1.25.40.20">
    <property type="entry name" value="Ankyrin repeat-containing domain"/>
    <property type="match status" value="1"/>
</dbReference>
<organism evidence="1 2">
    <name type="scientific">Pasteurella testudinis DSM 23072</name>
    <dbReference type="NCBI Taxonomy" id="1122938"/>
    <lineage>
        <taxon>Bacteria</taxon>
        <taxon>Pseudomonadati</taxon>
        <taxon>Pseudomonadota</taxon>
        <taxon>Gammaproteobacteria</taxon>
        <taxon>Pasteurellales</taxon>
        <taxon>Pasteurellaceae</taxon>
        <taxon>Pasteurella</taxon>
    </lineage>
</organism>
<dbReference type="Proteomes" id="UP000192408">
    <property type="component" value="Unassembled WGS sequence"/>
</dbReference>
<accession>A0A1W1V607</accession>
<sequence>MLVNQLKSVFLLGILFLLMACKPVYSVTDFSTEQQPLIRAIQKGNVEQVKNLAVTTDLKTLSKRGLPILTVAMYEARGDRNSDKSTPRLDIITELMKAGVPFDQRGEFSDSPLSIALAQEHPAFLHAMLKGGLDPNFKIKGGDDAWIKICGKVGAQAGPAFGGGIKLIQDVNKKTQNLDLMEKLLVEQRLMGR</sequence>
<evidence type="ECO:0008006" key="3">
    <source>
        <dbReference type="Google" id="ProtNLM"/>
    </source>
</evidence>
<dbReference type="PROSITE" id="PS51257">
    <property type="entry name" value="PROKAR_LIPOPROTEIN"/>
    <property type="match status" value="1"/>
</dbReference>